<keyword evidence="2" id="KW-1185">Reference proteome</keyword>
<dbReference type="AlphaFoldDB" id="A0AAV2A6T5"/>
<protein>
    <submittedName>
        <fullName evidence="1">Uncharacterized protein</fullName>
    </submittedName>
</protein>
<organism evidence="1 2">
    <name type="scientific">Larinioides sclopetarius</name>
    <dbReference type="NCBI Taxonomy" id="280406"/>
    <lineage>
        <taxon>Eukaryota</taxon>
        <taxon>Metazoa</taxon>
        <taxon>Ecdysozoa</taxon>
        <taxon>Arthropoda</taxon>
        <taxon>Chelicerata</taxon>
        <taxon>Arachnida</taxon>
        <taxon>Araneae</taxon>
        <taxon>Araneomorphae</taxon>
        <taxon>Entelegynae</taxon>
        <taxon>Araneoidea</taxon>
        <taxon>Araneidae</taxon>
        <taxon>Larinioides</taxon>
    </lineage>
</organism>
<dbReference type="EMBL" id="CAXIEN010000115">
    <property type="protein sequence ID" value="CAL1278700.1"/>
    <property type="molecule type" value="Genomic_DNA"/>
</dbReference>
<gene>
    <name evidence="1" type="ORF">LARSCL_LOCUS9942</name>
</gene>
<evidence type="ECO:0000313" key="1">
    <source>
        <dbReference type="EMBL" id="CAL1278700.1"/>
    </source>
</evidence>
<accession>A0AAV2A6T5</accession>
<reference evidence="1 2" key="1">
    <citation type="submission" date="2024-04" db="EMBL/GenBank/DDBJ databases">
        <authorList>
            <person name="Rising A."/>
            <person name="Reimegard J."/>
            <person name="Sonavane S."/>
            <person name="Akerstrom W."/>
            <person name="Nylinder S."/>
            <person name="Hedman E."/>
            <person name="Kallberg Y."/>
        </authorList>
    </citation>
    <scope>NUCLEOTIDE SEQUENCE [LARGE SCALE GENOMIC DNA]</scope>
</reference>
<evidence type="ECO:0000313" key="2">
    <source>
        <dbReference type="Proteomes" id="UP001497382"/>
    </source>
</evidence>
<sequence length="60" mass="7057">MDSYGIQNVLEVVQLIVVSSLEPVEKEKFGDKDNWCCKKNLEIEIGVQRLLKRKFWQKCT</sequence>
<name>A0AAV2A6T5_9ARAC</name>
<proteinExistence type="predicted"/>
<dbReference type="Proteomes" id="UP001497382">
    <property type="component" value="Unassembled WGS sequence"/>
</dbReference>
<comment type="caution">
    <text evidence="1">The sequence shown here is derived from an EMBL/GenBank/DDBJ whole genome shotgun (WGS) entry which is preliminary data.</text>
</comment>